<reference evidence="16" key="1">
    <citation type="submission" date="2017-10" db="EMBL/GenBank/DDBJ databases">
        <title>Rapid genome shrinkage in a self-fertile nematode reveals novel sperm competition proteins.</title>
        <authorList>
            <person name="Yin D."/>
            <person name="Schwarz E.M."/>
            <person name="Thomas C.G."/>
            <person name="Felde R.L."/>
            <person name="Korf I.F."/>
            <person name="Cutter A.D."/>
            <person name="Schartner C.M."/>
            <person name="Ralston E.J."/>
            <person name="Meyer B.J."/>
            <person name="Haag E.S."/>
        </authorList>
    </citation>
    <scope>NUCLEOTIDE SEQUENCE [LARGE SCALE GENOMIC DNA]</scope>
    <source>
        <strain evidence="16">JU1422</strain>
    </source>
</reference>
<comment type="subcellular location">
    <subcellularLocation>
        <location evidence="1">Membrane</location>
        <topology evidence="1">Multi-pass membrane protein</topology>
    </subcellularLocation>
</comment>
<evidence type="ECO:0000256" key="3">
    <source>
        <dbReference type="ARBA" id="ARBA00022448"/>
    </source>
</evidence>
<evidence type="ECO:0000256" key="9">
    <source>
        <dbReference type="ARBA" id="ARBA00023065"/>
    </source>
</evidence>
<feature type="domain" description="Potassium channel" evidence="14">
    <location>
        <begin position="64"/>
        <end position="135"/>
    </location>
</feature>
<keyword evidence="10 13" id="KW-0472">Membrane</keyword>
<dbReference type="Pfam" id="PF07885">
    <property type="entry name" value="Ion_trans_2"/>
    <property type="match status" value="2"/>
</dbReference>
<dbReference type="AlphaFoldDB" id="A0A2G5T202"/>
<evidence type="ECO:0000259" key="14">
    <source>
        <dbReference type="Pfam" id="PF07885"/>
    </source>
</evidence>
<dbReference type="PANTHER" id="PTHR11003">
    <property type="entry name" value="POTASSIUM CHANNEL, SUBFAMILY K"/>
    <property type="match status" value="1"/>
</dbReference>
<keyword evidence="3 12" id="KW-0813">Transport</keyword>
<dbReference type="Proteomes" id="UP000230233">
    <property type="component" value="Chromosome X"/>
</dbReference>
<protein>
    <recommendedName>
        <fullName evidence="14">Potassium channel domain-containing protein</fullName>
    </recommendedName>
</protein>
<gene>
    <name evidence="15" type="primary">Cni-twk-20</name>
    <name evidence="15" type="synonym">Cnig_chr_X.g26187</name>
    <name evidence="15" type="ORF">B9Z55_026187</name>
</gene>
<dbReference type="GO" id="GO:0030322">
    <property type="term" value="P:stabilization of membrane potential"/>
    <property type="evidence" value="ECO:0007669"/>
    <property type="project" value="TreeGrafter"/>
</dbReference>
<accession>A0A2G5T202</accession>
<feature type="transmembrane region" description="Helical" evidence="13">
    <location>
        <begin position="81"/>
        <end position="99"/>
    </location>
</feature>
<feature type="domain" description="Potassium channel" evidence="14">
    <location>
        <begin position="160"/>
        <end position="234"/>
    </location>
</feature>
<dbReference type="GO" id="GO:0015271">
    <property type="term" value="F:outward rectifier potassium channel activity"/>
    <property type="evidence" value="ECO:0007669"/>
    <property type="project" value="TreeGrafter"/>
</dbReference>
<dbReference type="InterPro" id="IPR013099">
    <property type="entry name" value="K_chnl_dom"/>
</dbReference>
<comment type="similarity">
    <text evidence="2 12">Belongs to the two pore domain potassium channel (TC 1.A.1.8) family.</text>
</comment>
<evidence type="ECO:0000256" key="4">
    <source>
        <dbReference type="ARBA" id="ARBA00022538"/>
    </source>
</evidence>
<feature type="transmembrane region" description="Helical" evidence="13">
    <location>
        <begin position="212"/>
        <end position="235"/>
    </location>
</feature>
<dbReference type="PRINTS" id="PR01095">
    <property type="entry name" value="TASKCHANNEL"/>
</dbReference>
<dbReference type="Gene3D" id="1.10.287.70">
    <property type="match status" value="1"/>
</dbReference>
<evidence type="ECO:0000313" key="16">
    <source>
        <dbReference type="Proteomes" id="UP000230233"/>
    </source>
</evidence>
<evidence type="ECO:0000256" key="13">
    <source>
        <dbReference type="SAM" id="Phobius"/>
    </source>
</evidence>
<keyword evidence="4" id="KW-0633">Potassium transport</keyword>
<evidence type="ECO:0000256" key="2">
    <source>
        <dbReference type="ARBA" id="ARBA00006666"/>
    </source>
</evidence>
<dbReference type="GO" id="GO:0022841">
    <property type="term" value="F:potassium ion leak channel activity"/>
    <property type="evidence" value="ECO:0007669"/>
    <property type="project" value="TreeGrafter"/>
</dbReference>
<feature type="transmembrane region" description="Helical" evidence="13">
    <location>
        <begin position="12"/>
        <end position="29"/>
    </location>
</feature>
<name>A0A2G5T202_9PELO</name>
<proteinExistence type="inferred from homology"/>
<dbReference type="InterPro" id="IPR003280">
    <property type="entry name" value="2pore_dom_K_chnl"/>
</dbReference>
<feature type="transmembrane region" description="Helical" evidence="13">
    <location>
        <begin position="151"/>
        <end position="170"/>
    </location>
</feature>
<evidence type="ECO:0000256" key="12">
    <source>
        <dbReference type="RuleBase" id="RU003857"/>
    </source>
</evidence>
<evidence type="ECO:0000256" key="1">
    <source>
        <dbReference type="ARBA" id="ARBA00004141"/>
    </source>
</evidence>
<organism evidence="15 16">
    <name type="scientific">Caenorhabditis nigoni</name>
    <dbReference type="NCBI Taxonomy" id="1611254"/>
    <lineage>
        <taxon>Eukaryota</taxon>
        <taxon>Metazoa</taxon>
        <taxon>Ecdysozoa</taxon>
        <taxon>Nematoda</taxon>
        <taxon>Chromadorea</taxon>
        <taxon>Rhabditida</taxon>
        <taxon>Rhabditina</taxon>
        <taxon>Rhabditomorpha</taxon>
        <taxon>Rhabditoidea</taxon>
        <taxon>Rhabditidae</taxon>
        <taxon>Peloderinae</taxon>
        <taxon>Caenorhabditis</taxon>
    </lineage>
</organism>
<evidence type="ECO:0000256" key="7">
    <source>
        <dbReference type="ARBA" id="ARBA00022958"/>
    </source>
</evidence>
<dbReference type="STRING" id="1611254.A0A2G5T202"/>
<dbReference type="SUPFAM" id="SSF81324">
    <property type="entry name" value="Voltage-gated potassium channels"/>
    <property type="match status" value="2"/>
</dbReference>
<keyword evidence="16" id="KW-1185">Reference proteome</keyword>
<feature type="transmembrane region" description="Helical" evidence="13">
    <location>
        <begin position="182"/>
        <end position="200"/>
    </location>
</feature>
<comment type="caution">
    <text evidence="15">The sequence shown here is derived from an EMBL/GenBank/DDBJ whole genome shotgun (WGS) entry which is preliminary data.</text>
</comment>
<keyword evidence="5 12" id="KW-0812">Transmembrane</keyword>
<keyword evidence="8 13" id="KW-1133">Transmembrane helix</keyword>
<dbReference type="PRINTS" id="PR01333">
    <property type="entry name" value="2POREKCHANEL"/>
</dbReference>
<dbReference type="PIRSF" id="PIRSF038061">
    <property type="entry name" value="K_channel_subfamily_K_type"/>
    <property type="match status" value="1"/>
</dbReference>
<evidence type="ECO:0000256" key="5">
    <source>
        <dbReference type="ARBA" id="ARBA00022692"/>
    </source>
</evidence>
<keyword evidence="9 12" id="KW-0406">Ion transport</keyword>
<evidence type="ECO:0000256" key="8">
    <source>
        <dbReference type="ARBA" id="ARBA00022989"/>
    </source>
</evidence>
<dbReference type="PANTHER" id="PTHR11003:SF172">
    <property type="entry name" value="TWO PORE POTASSIUM CHANNEL PROTEIN SUP-9"/>
    <property type="match status" value="1"/>
</dbReference>
<evidence type="ECO:0000256" key="11">
    <source>
        <dbReference type="ARBA" id="ARBA00023303"/>
    </source>
</evidence>
<dbReference type="FunFam" id="1.10.287.70:FF:000288">
    <property type="entry name" value="Two pore potassium channel protein sup-9"/>
    <property type="match status" value="1"/>
</dbReference>
<sequence>MNQIDGKSARALLLILSTFTYLLFGAMIFDKLESEDDNRVRDEIERVTERLKNKYNLSERDMHLFEAIAIKSIPQQAGYQWQFAGAFYFATVVITTVGYGHSAPSTLAGKLFCMIFALFGIPMGLVMFQSIGERVNTFIAYSLHKVTPTHLLMVSFTIGLLVIVSGTYMFHTIEKWSIFDAYYFCMITFSTIGFGDLVPLQQTNALQEKPLYVFATILFILVGLAVFSACVNLLVLGFMASNADEVTAANREPPSAIVLERFASTQLYPTPLVMYISDGNQQGQSIENCVIA</sequence>
<dbReference type="GO" id="GO:0005886">
    <property type="term" value="C:plasma membrane"/>
    <property type="evidence" value="ECO:0007669"/>
    <property type="project" value="TreeGrafter"/>
</dbReference>
<keyword evidence="6" id="KW-0631">Potassium channel</keyword>
<evidence type="ECO:0000313" key="15">
    <source>
        <dbReference type="EMBL" id="PIC21297.1"/>
    </source>
</evidence>
<evidence type="ECO:0000256" key="6">
    <source>
        <dbReference type="ARBA" id="ARBA00022826"/>
    </source>
</evidence>
<evidence type="ECO:0000256" key="10">
    <source>
        <dbReference type="ARBA" id="ARBA00023136"/>
    </source>
</evidence>
<keyword evidence="7" id="KW-0630">Potassium</keyword>
<dbReference type="OrthoDB" id="297496at2759"/>
<dbReference type="InterPro" id="IPR003092">
    <property type="entry name" value="2pore_dom_K_chnl_TASK"/>
</dbReference>
<feature type="transmembrane region" description="Helical" evidence="13">
    <location>
        <begin position="111"/>
        <end position="131"/>
    </location>
</feature>
<dbReference type="EMBL" id="PDUG01000006">
    <property type="protein sequence ID" value="PIC21297.1"/>
    <property type="molecule type" value="Genomic_DNA"/>
</dbReference>
<keyword evidence="11 12" id="KW-0407">Ion channel</keyword>